<sequence length="408" mass="44093">MGSSPQPSSSRLRIGVALEGAGWHPAAWREPSSRPDELFTADYWVDQVTTAESGLIDFVTIEDSLALQSSEFFDADDRTDEVRGRLDALLIASRVSPVTSRIGLIPTVTATHTEPFHVSKGIATLDYTSEGRAGWQVKVSGRADEAAHVGRRSHPGPAVDPSDPAFAEFVTELFDEAADVVEVVRRLWDSWEDDAEIRDVATDRFLDAAKVHQVDFEGRWFSVRGPAITPRPPQGQPVVAALAHAEVPYRLAAKSADIVFVTPSDEARARSILAEVRAAERAEEREGEPLQVFADLVVLLDEAGGELAADRLARLDGLGRPLSSDARVFTGSARGLADVIASLGEAGYAGVRLRPGVATDDLPRISRDLTAELRARGLFHDEYESDTLRGLFGLPEGFPSRYAAACAA</sequence>
<name>A0A5J5J9G7_9MICO</name>
<dbReference type="OrthoDB" id="3265338at2"/>
<dbReference type="PANTHER" id="PTHR30011">
    <property type="entry name" value="ALKANESULFONATE MONOOXYGENASE-RELATED"/>
    <property type="match status" value="1"/>
</dbReference>
<reference evidence="9" key="1">
    <citation type="submission" date="2019-09" db="EMBL/GenBank/DDBJ databases">
        <title>Mumia zhuanghuii sp. nov. isolated from the intestinal contents of plateau pika (Ochotona curzoniae) in the Qinghai-Tibet plateau of China.</title>
        <authorList>
            <person name="Tian Z."/>
        </authorList>
    </citation>
    <scope>NUCLEOTIDE SEQUENCE [LARGE SCALE GENOMIC DNA]</scope>
    <source>
        <strain evidence="9">JCM 30598</strain>
    </source>
</reference>
<dbReference type="EMBL" id="VYSA01000001">
    <property type="protein sequence ID" value="KAA9111443.1"/>
    <property type="molecule type" value="Genomic_DNA"/>
</dbReference>
<evidence type="ECO:0000313" key="8">
    <source>
        <dbReference type="EMBL" id="KAA9111443.1"/>
    </source>
</evidence>
<dbReference type="InterPro" id="IPR011251">
    <property type="entry name" value="Luciferase-like_dom"/>
</dbReference>
<dbReference type="PIRSF" id="PIRSF000337">
    <property type="entry name" value="NTA_MOA"/>
    <property type="match status" value="1"/>
</dbReference>
<dbReference type="SUPFAM" id="SSF51679">
    <property type="entry name" value="Bacterial luciferase-like"/>
    <property type="match status" value="1"/>
</dbReference>
<dbReference type="PANTHER" id="PTHR30011:SF16">
    <property type="entry name" value="C2H2 FINGER DOMAIN TRANSCRIPTION FACTOR (EUROFUNG)-RELATED"/>
    <property type="match status" value="1"/>
</dbReference>
<keyword evidence="1 6" id="KW-0285">Flavoprotein</keyword>
<evidence type="ECO:0000256" key="6">
    <source>
        <dbReference type="PIRSR" id="PIRSR000337-1"/>
    </source>
</evidence>
<dbReference type="GO" id="GO:0004497">
    <property type="term" value="F:monooxygenase activity"/>
    <property type="evidence" value="ECO:0007669"/>
    <property type="project" value="UniProtKB-KW"/>
</dbReference>
<evidence type="ECO:0000256" key="5">
    <source>
        <dbReference type="ARBA" id="ARBA00033748"/>
    </source>
</evidence>
<dbReference type="AlphaFoldDB" id="A0A5J5J9G7"/>
<keyword evidence="4" id="KW-0503">Monooxygenase</keyword>
<evidence type="ECO:0000256" key="4">
    <source>
        <dbReference type="ARBA" id="ARBA00023033"/>
    </source>
</evidence>
<gene>
    <name evidence="8" type="ORF">F6B43_07695</name>
</gene>
<evidence type="ECO:0000256" key="1">
    <source>
        <dbReference type="ARBA" id="ARBA00022630"/>
    </source>
</evidence>
<dbReference type="InterPro" id="IPR036661">
    <property type="entry name" value="Luciferase-like_sf"/>
</dbReference>
<dbReference type="GO" id="GO:0016705">
    <property type="term" value="F:oxidoreductase activity, acting on paired donors, with incorporation or reduction of molecular oxygen"/>
    <property type="evidence" value="ECO:0007669"/>
    <property type="project" value="InterPro"/>
</dbReference>
<protein>
    <submittedName>
        <fullName evidence="8">LLM class flavin-dependent oxidoreductase</fullName>
    </submittedName>
</protein>
<comment type="similarity">
    <text evidence="5">Belongs to the NtaA/SnaA/DszA monooxygenase family.</text>
</comment>
<dbReference type="Proteomes" id="UP000325827">
    <property type="component" value="Unassembled WGS sequence"/>
</dbReference>
<evidence type="ECO:0000256" key="3">
    <source>
        <dbReference type="ARBA" id="ARBA00023002"/>
    </source>
</evidence>
<evidence type="ECO:0000256" key="2">
    <source>
        <dbReference type="ARBA" id="ARBA00022643"/>
    </source>
</evidence>
<evidence type="ECO:0000313" key="9">
    <source>
        <dbReference type="Proteomes" id="UP000325827"/>
    </source>
</evidence>
<dbReference type="RefSeq" id="WP_150448212.1">
    <property type="nucleotide sequence ID" value="NZ_VYSA01000001.1"/>
</dbReference>
<keyword evidence="3" id="KW-0560">Oxidoreductase</keyword>
<evidence type="ECO:0000259" key="7">
    <source>
        <dbReference type="Pfam" id="PF00296"/>
    </source>
</evidence>
<comment type="caution">
    <text evidence="8">The sequence shown here is derived from an EMBL/GenBank/DDBJ whole genome shotgun (WGS) entry which is preliminary data.</text>
</comment>
<dbReference type="InterPro" id="IPR051260">
    <property type="entry name" value="Diverse_substr_monoxygenases"/>
</dbReference>
<feature type="binding site" evidence="6">
    <location>
        <position position="63"/>
    </location>
    <ligand>
        <name>FMN</name>
        <dbReference type="ChEBI" id="CHEBI:58210"/>
    </ligand>
</feature>
<organism evidence="8 9">
    <name type="scientific">Microbacterium rhizomatis</name>
    <dbReference type="NCBI Taxonomy" id="1631477"/>
    <lineage>
        <taxon>Bacteria</taxon>
        <taxon>Bacillati</taxon>
        <taxon>Actinomycetota</taxon>
        <taxon>Actinomycetes</taxon>
        <taxon>Micrococcales</taxon>
        <taxon>Microbacteriaceae</taxon>
        <taxon>Microbacterium</taxon>
    </lineage>
</organism>
<keyword evidence="9" id="KW-1185">Reference proteome</keyword>
<proteinExistence type="inferred from homology"/>
<feature type="binding site" evidence="6">
    <location>
        <position position="107"/>
    </location>
    <ligand>
        <name>FMN</name>
        <dbReference type="ChEBI" id="CHEBI:58210"/>
    </ligand>
</feature>
<feature type="domain" description="Luciferase-like" evidence="7">
    <location>
        <begin position="33"/>
        <end position="311"/>
    </location>
</feature>
<dbReference type="InterPro" id="IPR016215">
    <property type="entry name" value="NTA_MOA"/>
</dbReference>
<dbReference type="Gene3D" id="3.20.20.30">
    <property type="entry name" value="Luciferase-like domain"/>
    <property type="match status" value="1"/>
</dbReference>
<keyword evidence="2 6" id="KW-0288">FMN</keyword>
<dbReference type="Pfam" id="PF00296">
    <property type="entry name" value="Bac_luciferase"/>
    <property type="match status" value="1"/>
</dbReference>
<accession>A0A5J5J9G7</accession>